<dbReference type="Proteomes" id="UP000011087">
    <property type="component" value="Unassembled WGS sequence"/>
</dbReference>
<reference evidence="2 4" key="1">
    <citation type="journal article" date="2012" name="Nature">
        <title>Algal genomes reveal evolutionary mosaicism and the fate of nucleomorphs.</title>
        <authorList>
            <consortium name="DOE Joint Genome Institute"/>
            <person name="Curtis B.A."/>
            <person name="Tanifuji G."/>
            <person name="Burki F."/>
            <person name="Gruber A."/>
            <person name="Irimia M."/>
            <person name="Maruyama S."/>
            <person name="Arias M.C."/>
            <person name="Ball S.G."/>
            <person name="Gile G.H."/>
            <person name="Hirakawa Y."/>
            <person name="Hopkins J.F."/>
            <person name="Kuo A."/>
            <person name="Rensing S.A."/>
            <person name="Schmutz J."/>
            <person name="Symeonidi A."/>
            <person name="Elias M."/>
            <person name="Eveleigh R.J."/>
            <person name="Herman E.K."/>
            <person name="Klute M.J."/>
            <person name="Nakayama T."/>
            <person name="Obornik M."/>
            <person name="Reyes-Prieto A."/>
            <person name="Armbrust E.V."/>
            <person name="Aves S.J."/>
            <person name="Beiko R.G."/>
            <person name="Coutinho P."/>
            <person name="Dacks J.B."/>
            <person name="Durnford D.G."/>
            <person name="Fast N.M."/>
            <person name="Green B.R."/>
            <person name="Grisdale C.J."/>
            <person name="Hempel F."/>
            <person name="Henrissat B."/>
            <person name="Hoppner M.P."/>
            <person name="Ishida K."/>
            <person name="Kim E."/>
            <person name="Koreny L."/>
            <person name="Kroth P.G."/>
            <person name="Liu Y."/>
            <person name="Malik S.B."/>
            <person name="Maier U.G."/>
            <person name="McRose D."/>
            <person name="Mock T."/>
            <person name="Neilson J.A."/>
            <person name="Onodera N.T."/>
            <person name="Poole A.M."/>
            <person name="Pritham E.J."/>
            <person name="Richards T.A."/>
            <person name="Rocap G."/>
            <person name="Roy S.W."/>
            <person name="Sarai C."/>
            <person name="Schaack S."/>
            <person name="Shirato S."/>
            <person name="Slamovits C.H."/>
            <person name="Spencer D.F."/>
            <person name="Suzuki S."/>
            <person name="Worden A.Z."/>
            <person name="Zauner S."/>
            <person name="Barry K."/>
            <person name="Bell C."/>
            <person name="Bharti A.K."/>
            <person name="Crow J.A."/>
            <person name="Grimwood J."/>
            <person name="Kramer R."/>
            <person name="Lindquist E."/>
            <person name="Lucas S."/>
            <person name="Salamov A."/>
            <person name="McFadden G.I."/>
            <person name="Lane C.E."/>
            <person name="Keeling P.J."/>
            <person name="Gray M.W."/>
            <person name="Grigoriev I.V."/>
            <person name="Archibald J.M."/>
        </authorList>
    </citation>
    <scope>NUCLEOTIDE SEQUENCE</scope>
    <source>
        <strain evidence="2 4">CCMP2712</strain>
    </source>
</reference>
<dbReference type="EMBL" id="JH993214">
    <property type="protein sequence ID" value="EKX32060.1"/>
    <property type="molecule type" value="Genomic_DNA"/>
</dbReference>
<dbReference type="GeneID" id="17288796"/>
<protein>
    <submittedName>
        <fullName evidence="2 3">Uncharacterized protein</fullName>
    </submittedName>
</protein>
<reference evidence="3" key="3">
    <citation type="submission" date="2016-03" db="UniProtKB">
        <authorList>
            <consortium name="EnsemblProtists"/>
        </authorList>
    </citation>
    <scope>IDENTIFICATION</scope>
</reference>
<feature type="region of interest" description="Disordered" evidence="1">
    <location>
        <begin position="380"/>
        <end position="400"/>
    </location>
</feature>
<reference evidence="4" key="2">
    <citation type="submission" date="2012-11" db="EMBL/GenBank/DDBJ databases">
        <authorList>
            <person name="Kuo A."/>
            <person name="Curtis B.A."/>
            <person name="Tanifuji G."/>
            <person name="Burki F."/>
            <person name="Gruber A."/>
            <person name="Irimia M."/>
            <person name="Maruyama S."/>
            <person name="Arias M.C."/>
            <person name="Ball S.G."/>
            <person name="Gile G.H."/>
            <person name="Hirakawa Y."/>
            <person name="Hopkins J.F."/>
            <person name="Rensing S.A."/>
            <person name="Schmutz J."/>
            <person name="Symeonidi A."/>
            <person name="Elias M."/>
            <person name="Eveleigh R.J."/>
            <person name="Herman E.K."/>
            <person name="Klute M.J."/>
            <person name="Nakayama T."/>
            <person name="Obornik M."/>
            <person name="Reyes-Prieto A."/>
            <person name="Armbrust E.V."/>
            <person name="Aves S.J."/>
            <person name="Beiko R.G."/>
            <person name="Coutinho P."/>
            <person name="Dacks J.B."/>
            <person name="Durnford D.G."/>
            <person name="Fast N.M."/>
            <person name="Green B.R."/>
            <person name="Grisdale C."/>
            <person name="Hempe F."/>
            <person name="Henrissat B."/>
            <person name="Hoppner M.P."/>
            <person name="Ishida K.-I."/>
            <person name="Kim E."/>
            <person name="Koreny L."/>
            <person name="Kroth P.G."/>
            <person name="Liu Y."/>
            <person name="Malik S.-B."/>
            <person name="Maier U.G."/>
            <person name="McRose D."/>
            <person name="Mock T."/>
            <person name="Neilson J.A."/>
            <person name="Onodera N.T."/>
            <person name="Poole A.M."/>
            <person name="Pritham E.J."/>
            <person name="Richards T.A."/>
            <person name="Rocap G."/>
            <person name="Roy S.W."/>
            <person name="Sarai C."/>
            <person name="Schaack S."/>
            <person name="Shirato S."/>
            <person name="Slamovits C.H."/>
            <person name="Spencer D.F."/>
            <person name="Suzuki S."/>
            <person name="Worden A.Z."/>
            <person name="Zauner S."/>
            <person name="Barry K."/>
            <person name="Bell C."/>
            <person name="Bharti A.K."/>
            <person name="Crow J.A."/>
            <person name="Grimwood J."/>
            <person name="Kramer R."/>
            <person name="Lindquist E."/>
            <person name="Lucas S."/>
            <person name="Salamov A."/>
            <person name="McFadden G.I."/>
            <person name="Lane C.E."/>
            <person name="Keeling P.J."/>
            <person name="Gray M.W."/>
            <person name="Grigoriev I.V."/>
            <person name="Archibald J.M."/>
        </authorList>
    </citation>
    <scope>NUCLEOTIDE SEQUENCE</scope>
    <source>
        <strain evidence="4">CCMP2712</strain>
    </source>
</reference>
<evidence type="ECO:0000256" key="1">
    <source>
        <dbReference type="SAM" id="MobiDB-lite"/>
    </source>
</evidence>
<evidence type="ECO:0000313" key="2">
    <source>
        <dbReference type="EMBL" id="EKX32060.1"/>
    </source>
</evidence>
<organism evidence="2">
    <name type="scientific">Guillardia theta (strain CCMP2712)</name>
    <name type="common">Cryptophyte</name>
    <dbReference type="NCBI Taxonomy" id="905079"/>
    <lineage>
        <taxon>Eukaryota</taxon>
        <taxon>Cryptophyceae</taxon>
        <taxon>Pyrenomonadales</taxon>
        <taxon>Geminigeraceae</taxon>
        <taxon>Guillardia</taxon>
    </lineage>
</organism>
<dbReference type="AlphaFoldDB" id="L1I876"/>
<dbReference type="PaxDb" id="55529-EKX32060"/>
<proteinExistence type="predicted"/>
<feature type="compositionally biased region" description="Basic and acidic residues" evidence="1">
    <location>
        <begin position="384"/>
        <end position="400"/>
    </location>
</feature>
<evidence type="ECO:0000313" key="4">
    <source>
        <dbReference type="Proteomes" id="UP000011087"/>
    </source>
</evidence>
<accession>L1I876</accession>
<keyword evidence="4" id="KW-1185">Reference proteome</keyword>
<dbReference type="RefSeq" id="XP_005819040.1">
    <property type="nucleotide sequence ID" value="XM_005818983.1"/>
</dbReference>
<dbReference type="EnsemblProtists" id="EKX32060">
    <property type="protein sequence ID" value="EKX32060"/>
    <property type="gene ID" value="GUITHDRAFT_121760"/>
</dbReference>
<sequence>MPHRIDPGSNAVLHCSRVELSSAILAFMTVRGDESFLAVVRNLPNTFEMFFASSGECSVQTRVFVGNTLRLLMRRGDHKAAMRLAHAANFDVIMRDSLDSFVREEKQIWGSLLADVILHCESNAAWKLDCSISFILRRCQGWQSSFDPAEHLVLLWCISRLARADGGRERLLQGKVQSILWEVYRKGTYISRHEERNDDESVRATQSLLALALLRLTDGRLSLSMVSYVLSSLLLECVESNKLSASFGLVEVHLWEVLDCLHRCCLQQADLNAAGVDEIAKLLFLRLPERFREILEVEERGDDLLHVHNVMQRWSDALVCGRATMRWFLQKGKCDLPIGSESAMRKIESCAAVLEGKEKEVEELIGEYVKVVQGELESTALLEGSRRPEEHDKGTSPERERAMMQLLEDRIESA</sequence>
<name>L1I876_GUITC</name>
<gene>
    <name evidence="2" type="ORF">GUITHDRAFT_121760</name>
</gene>
<dbReference type="HOGENOM" id="CLU_664717_0_0_1"/>
<evidence type="ECO:0000313" key="3">
    <source>
        <dbReference type="EnsemblProtists" id="EKX32060"/>
    </source>
</evidence>
<dbReference type="KEGG" id="gtt:GUITHDRAFT_121760"/>